<dbReference type="GO" id="GO:0005452">
    <property type="term" value="F:solute:inorganic anion antiporter activity"/>
    <property type="evidence" value="ECO:0007669"/>
    <property type="project" value="InterPro"/>
</dbReference>
<sequence length="375" mass="42366">MPLFKLMVDALRICAKVFKDLVPLQGERSCENNSENSEESSRAGSGLDLLEIANDTSGDDSRLELGEVKRPRVCNGAESPQGHRLRNVGDLRDDGADVPLLPPSYEESKQTISLGHLQAPITENKVGASEKRPSLLKKAKEPPGGLPVQDFHRVDTGDEPLTSPEPRSRNPLDEHPKVGFIIGDEEGNVGGRERKEKLREHTRDRHASGRPHRFHAHHQPSRDGQYHDSYNPTSRYGLDDEFRGLLSSVDQEDLLSHRFEDPRGFRRHIIHRAVPQKATFKDLKDSNKSLSDKNDKKKRPGEGSAHPPTIVDKKRYDHTPHEVFVELAELVSNQWKETARWIKYEENVERDVDRWGAPHVASLSFNDLGVLKKCL</sequence>
<feature type="compositionally biased region" description="Basic and acidic residues" evidence="1">
    <location>
        <begin position="128"/>
        <end position="141"/>
    </location>
</feature>
<dbReference type="InterPro" id="IPR013769">
    <property type="entry name" value="Band3_cytoplasmic_dom"/>
</dbReference>
<protein>
    <submittedName>
        <fullName evidence="3">Anion exchange protein 3-like</fullName>
    </submittedName>
</protein>
<feature type="compositionally biased region" description="Basic and acidic residues" evidence="1">
    <location>
        <begin position="166"/>
        <end position="177"/>
    </location>
</feature>
<dbReference type="PANTHER" id="PTHR11453">
    <property type="entry name" value="ANION EXCHANGE PROTEIN"/>
    <property type="match status" value="1"/>
</dbReference>
<comment type="caution">
    <text evidence="3">The sequence shown here is derived from an EMBL/GenBank/DDBJ whole genome shotgun (WGS) entry which is preliminary data.</text>
</comment>
<dbReference type="EMBL" id="MNPL01006278">
    <property type="protein sequence ID" value="OQR75520.1"/>
    <property type="molecule type" value="Genomic_DNA"/>
</dbReference>
<feature type="domain" description="Band 3 cytoplasmic" evidence="2">
    <location>
        <begin position="321"/>
        <end position="375"/>
    </location>
</feature>
<feature type="non-terminal residue" evidence="3">
    <location>
        <position position="375"/>
    </location>
</feature>
<dbReference type="GO" id="GO:0008509">
    <property type="term" value="F:monoatomic anion transmembrane transporter activity"/>
    <property type="evidence" value="ECO:0007669"/>
    <property type="project" value="InterPro"/>
</dbReference>
<evidence type="ECO:0000256" key="1">
    <source>
        <dbReference type="SAM" id="MobiDB-lite"/>
    </source>
</evidence>
<feature type="compositionally biased region" description="Basic and acidic residues" evidence="1">
    <location>
        <begin position="191"/>
        <end position="207"/>
    </location>
</feature>
<dbReference type="SUPFAM" id="SSF55804">
    <property type="entry name" value="Phoshotransferase/anion transport protein"/>
    <property type="match status" value="1"/>
</dbReference>
<dbReference type="InParanoid" id="A0A1V9XPU2"/>
<dbReference type="PANTHER" id="PTHR11453:SF47">
    <property type="entry name" value="ANION EXCHANGE PROTEIN"/>
    <property type="match status" value="1"/>
</dbReference>
<accession>A0A1V9XPU2</accession>
<proteinExistence type="predicted"/>
<evidence type="ECO:0000259" key="2">
    <source>
        <dbReference type="Pfam" id="PF07565"/>
    </source>
</evidence>
<gene>
    <name evidence="3" type="ORF">BIW11_00757</name>
</gene>
<dbReference type="GO" id="GO:0050801">
    <property type="term" value="P:monoatomic ion homeostasis"/>
    <property type="evidence" value="ECO:0007669"/>
    <property type="project" value="TreeGrafter"/>
</dbReference>
<keyword evidence="4" id="KW-1185">Reference proteome</keyword>
<name>A0A1V9XPU2_9ACAR</name>
<evidence type="ECO:0000313" key="4">
    <source>
        <dbReference type="Proteomes" id="UP000192247"/>
    </source>
</evidence>
<dbReference type="InterPro" id="IPR003020">
    <property type="entry name" value="HCO3_transpt_euk"/>
</dbReference>
<dbReference type="GO" id="GO:0015701">
    <property type="term" value="P:bicarbonate transport"/>
    <property type="evidence" value="ECO:0007669"/>
    <property type="project" value="TreeGrafter"/>
</dbReference>
<evidence type="ECO:0000313" key="3">
    <source>
        <dbReference type="EMBL" id="OQR75520.1"/>
    </source>
</evidence>
<dbReference type="InterPro" id="IPR016152">
    <property type="entry name" value="PTrfase/Anion_transptr"/>
</dbReference>
<organism evidence="3 4">
    <name type="scientific">Tropilaelaps mercedesae</name>
    <dbReference type="NCBI Taxonomy" id="418985"/>
    <lineage>
        <taxon>Eukaryota</taxon>
        <taxon>Metazoa</taxon>
        <taxon>Ecdysozoa</taxon>
        <taxon>Arthropoda</taxon>
        <taxon>Chelicerata</taxon>
        <taxon>Arachnida</taxon>
        <taxon>Acari</taxon>
        <taxon>Parasitiformes</taxon>
        <taxon>Mesostigmata</taxon>
        <taxon>Gamasina</taxon>
        <taxon>Dermanyssoidea</taxon>
        <taxon>Laelapidae</taxon>
        <taxon>Tropilaelaps</taxon>
    </lineage>
</organism>
<dbReference type="STRING" id="418985.A0A1V9XPU2"/>
<dbReference type="Pfam" id="PF07565">
    <property type="entry name" value="Band_3_cyto"/>
    <property type="match status" value="1"/>
</dbReference>
<feature type="region of interest" description="Disordered" evidence="1">
    <location>
        <begin position="118"/>
        <end position="234"/>
    </location>
</feature>
<feature type="region of interest" description="Disordered" evidence="1">
    <location>
        <begin position="277"/>
        <end position="314"/>
    </location>
</feature>
<reference evidence="3 4" key="1">
    <citation type="journal article" date="2017" name="Gigascience">
        <title>Draft genome of the honey bee ectoparasitic mite, Tropilaelaps mercedesae, is shaped by the parasitic life history.</title>
        <authorList>
            <person name="Dong X."/>
            <person name="Armstrong S.D."/>
            <person name="Xia D."/>
            <person name="Makepeace B.L."/>
            <person name="Darby A.C."/>
            <person name="Kadowaki T."/>
        </authorList>
    </citation>
    <scope>NUCLEOTIDE SEQUENCE [LARGE SCALE GENOMIC DNA]</scope>
    <source>
        <strain evidence="3">Wuxi-XJTLU</strain>
    </source>
</reference>
<dbReference type="OrthoDB" id="6427166at2759"/>
<dbReference type="Gene3D" id="3.40.930.10">
    <property type="entry name" value="Mannitol-specific EII, Chain A"/>
    <property type="match status" value="1"/>
</dbReference>
<feature type="region of interest" description="Disordered" evidence="1">
    <location>
        <begin position="73"/>
        <end position="102"/>
    </location>
</feature>
<dbReference type="Proteomes" id="UP000192247">
    <property type="component" value="Unassembled WGS sequence"/>
</dbReference>
<dbReference type="GO" id="GO:0005886">
    <property type="term" value="C:plasma membrane"/>
    <property type="evidence" value="ECO:0007669"/>
    <property type="project" value="TreeGrafter"/>
</dbReference>
<feature type="compositionally biased region" description="Basic residues" evidence="1">
    <location>
        <begin position="208"/>
        <end position="219"/>
    </location>
</feature>
<dbReference type="AlphaFoldDB" id="A0A1V9XPU2"/>
<feature type="compositionally biased region" description="Basic and acidic residues" evidence="1">
    <location>
        <begin position="279"/>
        <end position="295"/>
    </location>
</feature>